<evidence type="ECO:0000313" key="7">
    <source>
        <dbReference type="Proteomes" id="UP000198553"/>
    </source>
</evidence>
<gene>
    <name evidence="6" type="ORF">SAMN05192533_112121</name>
</gene>
<organism evidence="6 7">
    <name type="scientific">Mesobacillus persicus</name>
    <dbReference type="NCBI Taxonomy" id="930146"/>
    <lineage>
        <taxon>Bacteria</taxon>
        <taxon>Bacillati</taxon>
        <taxon>Bacillota</taxon>
        <taxon>Bacilli</taxon>
        <taxon>Bacillales</taxon>
        <taxon>Bacillaceae</taxon>
        <taxon>Mesobacillus</taxon>
    </lineage>
</organism>
<keyword evidence="4 5" id="KW-0472">Membrane</keyword>
<dbReference type="EMBL" id="FOBW01000012">
    <property type="protein sequence ID" value="SEN39896.1"/>
    <property type="molecule type" value="Genomic_DNA"/>
</dbReference>
<feature type="transmembrane region" description="Helical" evidence="5">
    <location>
        <begin position="61"/>
        <end position="84"/>
    </location>
</feature>
<evidence type="ECO:0000256" key="3">
    <source>
        <dbReference type="ARBA" id="ARBA00022989"/>
    </source>
</evidence>
<keyword evidence="3 5" id="KW-1133">Transmembrane helix</keyword>
<evidence type="ECO:0000256" key="1">
    <source>
        <dbReference type="ARBA" id="ARBA00004141"/>
    </source>
</evidence>
<feature type="transmembrane region" description="Helical" evidence="5">
    <location>
        <begin position="161"/>
        <end position="185"/>
    </location>
</feature>
<keyword evidence="6" id="KW-0407">Ion channel</keyword>
<dbReference type="OrthoDB" id="9785285at2"/>
<feature type="transmembrane region" description="Helical" evidence="5">
    <location>
        <begin position="104"/>
        <end position="129"/>
    </location>
</feature>
<evidence type="ECO:0000313" key="6">
    <source>
        <dbReference type="EMBL" id="SEN39896.1"/>
    </source>
</evidence>
<dbReference type="GO" id="GO:0016020">
    <property type="term" value="C:membrane"/>
    <property type="evidence" value="ECO:0007669"/>
    <property type="project" value="UniProtKB-SubCell"/>
</dbReference>
<evidence type="ECO:0000256" key="2">
    <source>
        <dbReference type="ARBA" id="ARBA00022692"/>
    </source>
</evidence>
<dbReference type="InterPro" id="IPR027359">
    <property type="entry name" value="Volt_channel_dom_sf"/>
</dbReference>
<keyword evidence="6" id="KW-0406">Ion transport</keyword>
<name>A0A1H8G791_9BACI</name>
<accession>A0A1H8G791</accession>
<comment type="subcellular location">
    <subcellularLocation>
        <location evidence="1">Membrane</location>
        <topology evidence="1">Multi-pass membrane protein</topology>
    </subcellularLocation>
</comment>
<proteinExistence type="predicted"/>
<evidence type="ECO:0000256" key="4">
    <source>
        <dbReference type="ARBA" id="ARBA00023136"/>
    </source>
</evidence>
<feature type="transmembrane region" description="Helical" evidence="5">
    <location>
        <begin position="136"/>
        <end position="155"/>
    </location>
</feature>
<protein>
    <submittedName>
        <fullName evidence="6">Voltage-gated potassium channel</fullName>
    </submittedName>
</protein>
<dbReference type="SUPFAM" id="SSF81324">
    <property type="entry name" value="Voltage-gated potassium channels"/>
    <property type="match status" value="1"/>
</dbReference>
<dbReference type="Proteomes" id="UP000198553">
    <property type="component" value="Unassembled WGS sequence"/>
</dbReference>
<sequence>MFKIVYESLMLLLVMLTVVTIWTEETYNSTIHWLVWLVFVIDYFIRLLTSKEKWSFIKRNPFLLIAIIPFDQFFQVARFVRVIYLFRLKTITKYYISPYIEKLTYQSLTVFITILALLLVAESIVIRWLEGSIHTYYDSIYVIFSHLLFFGHQTYVIESPISIWALTGTSIIGILLQGVALQWAFTKFENIYLRLRKTRTENERF</sequence>
<keyword evidence="2 5" id="KW-0812">Transmembrane</keyword>
<dbReference type="AlphaFoldDB" id="A0A1H8G791"/>
<dbReference type="GO" id="GO:0034220">
    <property type="term" value="P:monoatomic ion transmembrane transport"/>
    <property type="evidence" value="ECO:0007669"/>
    <property type="project" value="UniProtKB-KW"/>
</dbReference>
<evidence type="ECO:0000256" key="5">
    <source>
        <dbReference type="SAM" id="Phobius"/>
    </source>
</evidence>
<reference evidence="7" key="1">
    <citation type="submission" date="2016-10" db="EMBL/GenBank/DDBJ databases">
        <authorList>
            <person name="Varghese N."/>
            <person name="Submissions S."/>
        </authorList>
    </citation>
    <scope>NUCLEOTIDE SEQUENCE [LARGE SCALE GENOMIC DNA]</scope>
    <source>
        <strain evidence="7">B48,IBRC-M 10115,DSM 25386,CECT 8001</strain>
    </source>
</reference>
<dbReference type="STRING" id="930146.SAMN05192533_112121"/>
<keyword evidence="7" id="KW-1185">Reference proteome</keyword>
<keyword evidence="6" id="KW-0813">Transport</keyword>
<dbReference type="RefSeq" id="WP_090748208.1">
    <property type="nucleotide sequence ID" value="NZ_FOBW01000012.1"/>
</dbReference>
<feature type="transmembrane region" description="Helical" evidence="5">
    <location>
        <begin position="33"/>
        <end position="49"/>
    </location>
</feature>
<dbReference type="Gene3D" id="1.20.120.350">
    <property type="entry name" value="Voltage-gated potassium channels. Chain C"/>
    <property type="match status" value="1"/>
</dbReference>